<gene>
    <name evidence="2" type="ORF">NIES2135_09140</name>
</gene>
<dbReference type="InterPro" id="IPR001173">
    <property type="entry name" value="Glyco_trans_2-like"/>
</dbReference>
<proteinExistence type="predicted"/>
<reference evidence="2 3" key="1">
    <citation type="submission" date="2017-06" db="EMBL/GenBank/DDBJ databases">
        <title>Genome sequencing of cyanobaciteial culture collection at National Institute for Environmental Studies (NIES).</title>
        <authorList>
            <person name="Hirose Y."/>
            <person name="Shimura Y."/>
            <person name="Fujisawa T."/>
            <person name="Nakamura Y."/>
            <person name="Kawachi M."/>
        </authorList>
    </citation>
    <scope>NUCLEOTIDE SEQUENCE [LARGE SCALE GENOMIC DNA]</scope>
    <source>
        <strain evidence="2 3">NIES-2135</strain>
    </source>
</reference>
<dbReference type="Proteomes" id="UP000217895">
    <property type="component" value="Chromosome"/>
</dbReference>
<evidence type="ECO:0000313" key="3">
    <source>
        <dbReference type="Proteomes" id="UP000217895"/>
    </source>
</evidence>
<keyword evidence="3" id="KW-1185">Reference proteome</keyword>
<organism evidence="2 3">
    <name type="scientific">Leptolyngbya boryana NIES-2135</name>
    <dbReference type="NCBI Taxonomy" id="1973484"/>
    <lineage>
        <taxon>Bacteria</taxon>
        <taxon>Bacillati</taxon>
        <taxon>Cyanobacteriota</taxon>
        <taxon>Cyanophyceae</taxon>
        <taxon>Leptolyngbyales</taxon>
        <taxon>Leptolyngbyaceae</taxon>
        <taxon>Leptolyngbya group</taxon>
        <taxon>Leptolyngbya</taxon>
    </lineage>
</organism>
<dbReference type="InterPro" id="IPR029044">
    <property type="entry name" value="Nucleotide-diphossugar_trans"/>
</dbReference>
<dbReference type="CDD" id="cd00761">
    <property type="entry name" value="Glyco_tranf_GTA_type"/>
    <property type="match status" value="1"/>
</dbReference>
<protein>
    <submittedName>
        <fullName evidence="2">Glycosyl transferase, group 2 family protein</fullName>
    </submittedName>
</protein>
<dbReference type="GO" id="GO:0016740">
    <property type="term" value="F:transferase activity"/>
    <property type="evidence" value="ECO:0007669"/>
    <property type="project" value="UniProtKB-KW"/>
</dbReference>
<accession>A0A1Z4JBM4</accession>
<dbReference type="SUPFAM" id="SSF53448">
    <property type="entry name" value="Nucleotide-diphospho-sugar transferases"/>
    <property type="match status" value="1"/>
</dbReference>
<evidence type="ECO:0000313" key="2">
    <source>
        <dbReference type="EMBL" id="BAY54100.1"/>
    </source>
</evidence>
<sequence>MTSPIVEIAIIVCTYNPDAAVFSRTLNAIAALKMPDDIKIECVLVDNNSSIAIAELTYVQAFLAQCSWATVIREPQQGLTFARLCGVRSTTAEILVFIDDDNEPASDYLIGVQYCFQAYPSVAVWGPGRVKVDFLAPVSPWFDRNFRGKFQEKNVQHTEYGCVFERWAEFYPPGTGMSVKRDVMEQYERAISEGVLASTDRQGRSLSSGGDVQIVWEAVKMGLAAGVSPQLQMTHLIPGQRATLDYVTRLTFGTASSYMPAVSASFGWTLEKVAQHKPSHRLIVKNILKLIVQRLVKFNHKRLRVDLAKYVGQVIGVLRVVDTTDQHWLYKVVKVLNFE</sequence>
<dbReference type="Pfam" id="PF00535">
    <property type="entry name" value="Glycos_transf_2"/>
    <property type="match status" value="1"/>
</dbReference>
<name>A0A1Z4JBM4_LEPBY</name>
<dbReference type="Gene3D" id="3.90.550.10">
    <property type="entry name" value="Spore Coat Polysaccharide Biosynthesis Protein SpsA, Chain A"/>
    <property type="match status" value="1"/>
</dbReference>
<keyword evidence="2" id="KW-0808">Transferase</keyword>
<feature type="domain" description="Glycosyltransferase 2-like" evidence="1">
    <location>
        <begin position="10"/>
        <end position="127"/>
    </location>
</feature>
<evidence type="ECO:0000259" key="1">
    <source>
        <dbReference type="Pfam" id="PF00535"/>
    </source>
</evidence>
<dbReference type="AlphaFoldDB" id="A0A1Z4JBM4"/>
<dbReference type="EMBL" id="AP018203">
    <property type="protein sequence ID" value="BAY54100.1"/>
    <property type="molecule type" value="Genomic_DNA"/>
</dbReference>